<organism evidence="3 4">
    <name type="scientific">Enterococcus larvae</name>
    <dbReference type="NCBI Taxonomy" id="2794352"/>
    <lineage>
        <taxon>Bacteria</taxon>
        <taxon>Bacillati</taxon>
        <taxon>Bacillota</taxon>
        <taxon>Bacilli</taxon>
        <taxon>Lactobacillales</taxon>
        <taxon>Enterococcaceae</taxon>
        <taxon>Enterococcus</taxon>
    </lineage>
</organism>
<comment type="caution">
    <text evidence="3">The sequence shown here is derived from an EMBL/GenBank/DDBJ whole genome shotgun (WGS) entry which is preliminary data.</text>
</comment>
<evidence type="ECO:0000313" key="3">
    <source>
        <dbReference type="EMBL" id="MBP1045093.1"/>
    </source>
</evidence>
<evidence type="ECO:0000313" key="4">
    <source>
        <dbReference type="Proteomes" id="UP000673375"/>
    </source>
</evidence>
<feature type="transmembrane region" description="Helical" evidence="2">
    <location>
        <begin position="227"/>
        <end position="247"/>
    </location>
</feature>
<reference evidence="3 4" key="1">
    <citation type="submission" date="2020-12" db="EMBL/GenBank/DDBJ databases">
        <title>Vagococcus allomyrinae sp. nov. and Enterococcus lavae sp. nov., isolated from the larvae of Allomyrina dichotoma.</title>
        <authorList>
            <person name="Lee S.D."/>
        </authorList>
    </citation>
    <scope>NUCLEOTIDE SEQUENCE [LARGE SCALE GENOMIC DNA]</scope>
    <source>
        <strain evidence="3 4">BWM-S5</strain>
    </source>
</reference>
<keyword evidence="4" id="KW-1185">Reference proteome</keyword>
<accession>A0ABS4CEN7</accession>
<feature type="transmembrane region" description="Helical" evidence="2">
    <location>
        <begin position="361"/>
        <end position="382"/>
    </location>
</feature>
<evidence type="ECO:0008006" key="5">
    <source>
        <dbReference type="Google" id="ProtNLM"/>
    </source>
</evidence>
<keyword evidence="2" id="KW-0472">Membrane</keyword>
<dbReference type="EMBL" id="JAEDXU010000001">
    <property type="protein sequence ID" value="MBP1045093.1"/>
    <property type="molecule type" value="Genomic_DNA"/>
</dbReference>
<keyword evidence="2" id="KW-1133">Transmembrane helix</keyword>
<feature type="transmembrane region" description="Helical" evidence="2">
    <location>
        <begin position="559"/>
        <end position="579"/>
    </location>
</feature>
<evidence type="ECO:0000256" key="2">
    <source>
        <dbReference type="SAM" id="Phobius"/>
    </source>
</evidence>
<feature type="coiled-coil region" evidence="1">
    <location>
        <begin position="14"/>
        <end position="72"/>
    </location>
</feature>
<evidence type="ECO:0000256" key="1">
    <source>
        <dbReference type="SAM" id="Coils"/>
    </source>
</evidence>
<dbReference type="RefSeq" id="WP_209555879.1">
    <property type="nucleotide sequence ID" value="NZ_JAEDXU010000001.1"/>
</dbReference>
<proteinExistence type="predicted"/>
<sequence length="1435" mass="153387">MAVEKISIDIDSNSKEVQKELSKVNTQLKKLQKQLPGIQKNVEKLKQAEKSVKAINNQLKKLSTQKAKLQTDTSQLDYTAKKISNVTLQMNRLQARKVKLLVSIDQLLHAEAVLIKLNRELDYLNGRKAVLHIEMDGVQQAISEIDRLSEKMQQLGALQSISLPSIKGEISMNIQTKMDFDMSVLTSKVEELKSLKEISISIQTASKHIEKIEKNVPSNLDSMLSKLLAMGAAIVGMGLLVGIAGALVVTFPLAALAGFATIKLIGVLLEETAKTMELIDAKVPSDFGSMVSKLASMGIALLGMGALVALAGGLSAKFSDQATAGLEMIKEIIGLLGETAEAMEVINEKVPSDLGSMVSKLASMGIAILGMGALVVIADLVATEFKGAKAGIELISEITDLLGKAAEAMGEISSKISSDLGSMVSKLASMGIAILGMGALVVIADVAATKFKGAKAGLELISEITTLLGKAADAMGKIDKKVPSGFGSMIDKLGNMGIAILGMGALVVIAGAVATKFKGTKTGLELISGITDLLGKAADALGQIDKKVPRDIGKVAEKLGSIGVAIGGMSVLVGVVGALTSSGIGALIAGAGLATVYAVAEELIHTSEAIAQLDKNVPEDIDGVKTKIENIAKAIGYFTQSSLASAFDLFKSAMGTINTAVAAEGILKLIEVGQELKKFDEITIPDDIEAKINDIQQVFDYLQKGAGSVGEFIKTVTGQKIDTTTGGDAAEAIKSLASVAESVKELEKIEIKDPDGLQEKIEVLQSTFSYLSKTKGIFGDAWTWAFGGDIDGDKANDAKNYVESLANIAENLKKIEKTTLNYPDVTTKLQNIEDVIKEFEKLDISIDLNGTTLQDAVNKADLLSQLVGHLETALGFTFDETTVSQFETTMDSIKDAIKKIMSTDFTPKEADGTRSVMPDWTWTMEHDIQQAIDKLEKVNEMGTQLDNALKFPFDETSFSTFEDRVRLIQDTISKVLTTDFRPKKDGELVAFESWDELTSPITDAVGKLEKLNLMGKALEEALDFSFNTENITKEFIPSIEALEQAVGIVNSLKFGTKVEATGEVTGGETGFIDEMTKQREQIGTLGTESFAAESFEEQIDDATKKVGLMNALITDIQNVPQIKFTDFQDKVTAVKQCLGELQKFVTDKENQDNAATITSSAEVFTTLAGKLEDLIPRFTQFGKDFATEIMAQYNADKPVETIGSEFTTLINTTLKNLISEFESVGTAYKDGLTKGLIEAIKNISKEMDTVINDLGKSDSSTMTKFRDAGIALGNSLVNGIKDAVEGLSVSVSMTATSNGPTPSNNSNGSSYAGGRPLNLATGGIVESGYAKGLASIFKRKGTDTVPAMLTPGEFVQRRSAVSTFGIDFMKRVNNLDVQGAFRTMTSRFSVQGLTPAVSTVVNNINHTTNNANRVTQNVNGGNADYILKRASRFLR</sequence>
<feature type="transmembrane region" description="Helical" evidence="2">
    <location>
        <begin position="294"/>
        <end position="316"/>
    </location>
</feature>
<feature type="transmembrane region" description="Helical" evidence="2">
    <location>
        <begin position="427"/>
        <end position="448"/>
    </location>
</feature>
<dbReference type="Proteomes" id="UP000673375">
    <property type="component" value="Unassembled WGS sequence"/>
</dbReference>
<keyword evidence="2" id="KW-0812">Transmembrane</keyword>
<name>A0ABS4CEN7_9ENTE</name>
<gene>
    <name evidence="3" type="ORF">I6N96_02295</name>
</gene>
<protein>
    <recommendedName>
        <fullName evidence="5">Phage tail tape measure protein</fullName>
    </recommendedName>
</protein>
<keyword evidence="1" id="KW-0175">Coiled coil</keyword>
<feature type="transmembrane region" description="Helical" evidence="2">
    <location>
        <begin position="493"/>
        <end position="514"/>
    </location>
</feature>